<dbReference type="InterPro" id="IPR036388">
    <property type="entry name" value="WH-like_DNA-bd_sf"/>
</dbReference>
<dbReference type="STRING" id="1503925.TH53_25460"/>
<dbReference type="InterPro" id="IPR039425">
    <property type="entry name" value="RNA_pol_sigma-70-like"/>
</dbReference>
<feature type="domain" description="RNA polymerase sigma factor 70 region 4 type 2" evidence="7">
    <location>
        <begin position="122"/>
        <end position="173"/>
    </location>
</feature>
<comment type="caution">
    <text evidence="8">The sequence shown here is derived from an EMBL/GenBank/DDBJ whole genome shotgun (WGS) entry which is preliminary data.</text>
</comment>
<evidence type="ECO:0000313" key="8">
    <source>
        <dbReference type="EMBL" id="KIO74608.1"/>
    </source>
</evidence>
<accession>A0A0D0EYZ5</accession>
<dbReference type="Gene3D" id="1.10.1740.10">
    <property type="match status" value="1"/>
</dbReference>
<dbReference type="PANTHER" id="PTHR43133">
    <property type="entry name" value="RNA POLYMERASE ECF-TYPE SIGMA FACTO"/>
    <property type="match status" value="1"/>
</dbReference>
<dbReference type="GO" id="GO:0006352">
    <property type="term" value="P:DNA-templated transcription initiation"/>
    <property type="evidence" value="ECO:0007669"/>
    <property type="project" value="InterPro"/>
</dbReference>
<dbReference type="EMBL" id="JXRA01000157">
    <property type="protein sequence ID" value="KIO74608.1"/>
    <property type="molecule type" value="Genomic_DNA"/>
</dbReference>
<evidence type="ECO:0000256" key="1">
    <source>
        <dbReference type="ARBA" id="ARBA00010641"/>
    </source>
</evidence>
<dbReference type="InterPro" id="IPR013324">
    <property type="entry name" value="RNA_pol_sigma_r3/r4-like"/>
</dbReference>
<keyword evidence="4" id="KW-0804">Transcription</keyword>
<dbReference type="Proteomes" id="UP000032049">
    <property type="component" value="Unassembled WGS sequence"/>
</dbReference>
<dbReference type="Pfam" id="PF04542">
    <property type="entry name" value="Sigma70_r2"/>
    <property type="match status" value="1"/>
</dbReference>
<dbReference type="NCBIfam" id="TIGR02985">
    <property type="entry name" value="Sig70_bacteroi1"/>
    <property type="match status" value="1"/>
</dbReference>
<dbReference type="RefSeq" id="WP_041887126.1">
    <property type="nucleotide sequence ID" value="NZ_CP157278.1"/>
</dbReference>
<dbReference type="GO" id="GO:0016987">
    <property type="term" value="F:sigma factor activity"/>
    <property type="evidence" value="ECO:0007669"/>
    <property type="project" value="UniProtKB-KW"/>
</dbReference>
<dbReference type="NCBIfam" id="TIGR02937">
    <property type="entry name" value="sigma70-ECF"/>
    <property type="match status" value="1"/>
</dbReference>
<keyword evidence="9" id="KW-1185">Reference proteome</keyword>
<keyword evidence="2" id="KW-0805">Transcription regulation</keyword>
<dbReference type="InterPro" id="IPR014327">
    <property type="entry name" value="RNA_pol_sigma70_bacteroid"/>
</dbReference>
<dbReference type="Gene3D" id="1.10.10.10">
    <property type="entry name" value="Winged helix-like DNA-binding domain superfamily/Winged helix DNA-binding domain"/>
    <property type="match status" value="1"/>
</dbReference>
<dbReference type="AlphaFoldDB" id="A0A0D0EYZ5"/>
<dbReference type="SUPFAM" id="SSF88659">
    <property type="entry name" value="Sigma3 and sigma4 domains of RNA polymerase sigma factors"/>
    <property type="match status" value="1"/>
</dbReference>
<keyword evidence="5" id="KW-0472">Membrane</keyword>
<evidence type="ECO:0000259" key="6">
    <source>
        <dbReference type="Pfam" id="PF04542"/>
    </source>
</evidence>
<gene>
    <name evidence="8" type="ORF">TH53_25460</name>
</gene>
<organism evidence="8 9">
    <name type="scientific">Pedobacter lusitanus</name>
    <dbReference type="NCBI Taxonomy" id="1503925"/>
    <lineage>
        <taxon>Bacteria</taxon>
        <taxon>Pseudomonadati</taxon>
        <taxon>Bacteroidota</taxon>
        <taxon>Sphingobacteriia</taxon>
        <taxon>Sphingobacteriales</taxon>
        <taxon>Sphingobacteriaceae</taxon>
        <taxon>Pedobacter</taxon>
    </lineage>
</organism>
<evidence type="ECO:0000313" key="9">
    <source>
        <dbReference type="Proteomes" id="UP000032049"/>
    </source>
</evidence>
<dbReference type="GO" id="GO:0003677">
    <property type="term" value="F:DNA binding"/>
    <property type="evidence" value="ECO:0007669"/>
    <property type="project" value="InterPro"/>
</dbReference>
<dbReference type="PANTHER" id="PTHR43133:SF46">
    <property type="entry name" value="RNA POLYMERASE SIGMA-70 FACTOR ECF SUBFAMILY"/>
    <property type="match status" value="1"/>
</dbReference>
<evidence type="ECO:0000259" key="7">
    <source>
        <dbReference type="Pfam" id="PF08281"/>
    </source>
</evidence>
<feature type="transmembrane region" description="Helical" evidence="5">
    <location>
        <begin position="173"/>
        <end position="190"/>
    </location>
</feature>
<comment type="similarity">
    <text evidence="1">Belongs to the sigma-70 factor family. ECF subfamily.</text>
</comment>
<keyword evidence="3" id="KW-0731">Sigma factor</keyword>
<evidence type="ECO:0000256" key="2">
    <source>
        <dbReference type="ARBA" id="ARBA00023015"/>
    </source>
</evidence>
<dbReference type="InterPro" id="IPR014284">
    <property type="entry name" value="RNA_pol_sigma-70_dom"/>
</dbReference>
<dbReference type="CDD" id="cd06171">
    <property type="entry name" value="Sigma70_r4"/>
    <property type="match status" value="1"/>
</dbReference>
<evidence type="ECO:0000256" key="5">
    <source>
        <dbReference type="SAM" id="Phobius"/>
    </source>
</evidence>
<feature type="domain" description="RNA polymerase sigma-70 region 2" evidence="6">
    <location>
        <begin position="27"/>
        <end position="91"/>
    </location>
</feature>
<evidence type="ECO:0000256" key="3">
    <source>
        <dbReference type="ARBA" id="ARBA00023082"/>
    </source>
</evidence>
<keyword evidence="5" id="KW-0812">Transmembrane</keyword>
<evidence type="ECO:0000256" key="4">
    <source>
        <dbReference type="ARBA" id="ARBA00023163"/>
    </source>
</evidence>
<dbReference type="SUPFAM" id="SSF88946">
    <property type="entry name" value="Sigma2 domain of RNA polymerase sigma factors"/>
    <property type="match status" value="1"/>
</dbReference>
<dbReference type="OrthoDB" id="659569at2"/>
<name>A0A0D0EYZ5_9SPHI</name>
<dbReference type="Pfam" id="PF08281">
    <property type="entry name" value="Sigma70_r4_2"/>
    <property type="match status" value="1"/>
</dbReference>
<sequence length="192" mass="22309">MMYSKFSDQHLLGLLKEGDEAAFTEIYDRYWKVMYLHVFRMLRDEEEAKDVIQELFSTFWLKKETIQSTNISGYLYVAARNKVLNLVQQNKVRSDYLTSLGSFSHEMSNVTLDQLDEKDLANALEREIAKLPDKMRIIFELSRKENLSHKEIALKLGLSDKTVKKQISNALKLIRSNLGVAGASILWLIFLR</sequence>
<dbReference type="InterPro" id="IPR013325">
    <property type="entry name" value="RNA_pol_sigma_r2"/>
</dbReference>
<keyword evidence="5" id="KW-1133">Transmembrane helix</keyword>
<dbReference type="InterPro" id="IPR013249">
    <property type="entry name" value="RNA_pol_sigma70_r4_t2"/>
</dbReference>
<dbReference type="InterPro" id="IPR007627">
    <property type="entry name" value="RNA_pol_sigma70_r2"/>
</dbReference>
<proteinExistence type="inferred from homology"/>
<reference evidence="8 9" key="1">
    <citation type="submission" date="2015-01" db="EMBL/GenBank/DDBJ databases">
        <title>Draft genome sequence of Pedobacter sp. NL19 isolated from sludge of an effluent treatment pond in an abandoned uranium mine.</title>
        <authorList>
            <person name="Santos T."/>
            <person name="Caetano T."/>
            <person name="Covas C."/>
            <person name="Cruz A."/>
            <person name="Mendo S."/>
        </authorList>
    </citation>
    <scope>NUCLEOTIDE SEQUENCE [LARGE SCALE GENOMIC DNA]</scope>
    <source>
        <strain evidence="8 9">NL19</strain>
    </source>
</reference>
<protein>
    <submittedName>
        <fullName evidence="8">RNA polymerase sigma 70</fullName>
    </submittedName>
</protein>